<keyword evidence="6" id="KW-1185">Reference proteome</keyword>
<dbReference type="OrthoDB" id="64867at2759"/>
<gene>
    <name evidence="5" type="ORF">G6O67_000980</name>
</gene>
<feature type="compositionally biased region" description="Pro residues" evidence="3">
    <location>
        <begin position="767"/>
        <end position="780"/>
    </location>
</feature>
<dbReference type="AlphaFoldDB" id="A0A8H4PWG1"/>
<dbReference type="EMBL" id="JAAVMX010000002">
    <property type="protein sequence ID" value="KAF4511769.1"/>
    <property type="molecule type" value="Genomic_DNA"/>
</dbReference>
<dbReference type="InterPro" id="IPR038499">
    <property type="entry name" value="BRO1_sf"/>
</dbReference>
<dbReference type="Proteomes" id="UP000557566">
    <property type="component" value="Unassembled WGS sequence"/>
</dbReference>
<name>A0A8H4PWG1_9HYPO</name>
<dbReference type="PANTHER" id="PTHR23030">
    <property type="entry name" value="PCD6 INTERACTING PROTEIN-RELATED"/>
    <property type="match status" value="1"/>
</dbReference>
<dbReference type="PROSITE" id="PS51180">
    <property type="entry name" value="BRO1"/>
    <property type="match status" value="1"/>
</dbReference>
<feature type="domain" description="BRO1" evidence="4">
    <location>
        <begin position="7"/>
        <end position="403"/>
    </location>
</feature>
<dbReference type="InterPro" id="IPR004328">
    <property type="entry name" value="BRO1_dom"/>
</dbReference>
<dbReference type="SMART" id="SM01041">
    <property type="entry name" value="BRO1"/>
    <property type="match status" value="1"/>
</dbReference>
<feature type="region of interest" description="Disordered" evidence="3">
    <location>
        <begin position="744"/>
        <end position="795"/>
    </location>
</feature>
<evidence type="ECO:0000313" key="5">
    <source>
        <dbReference type="EMBL" id="KAF4511769.1"/>
    </source>
</evidence>
<evidence type="ECO:0000259" key="4">
    <source>
        <dbReference type="PROSITE" id="PS51180"/>
    </source>
</evidence>
<organism evidence="5 6">
    <name type="scientific">Ophiocordyceps sinensis</name>
    <dbReference type="NCBI Taxonomy" id="72228"/>
    <lineage>
        <taxon>Eukaryota</taxon>
        <taxon>Fungi</taxon>
        <taxon>Dikarya</taxon>
        <taxon>Ascomycota</taxon>
        <taxon>Pezizomycotina</taxon>
        <taxon>Sordariomycetes</taxon>
        <taxon>Hypocreomycetidae</taxon>
        <taxon>Hypocreales</taxon>
        <taxon>Ophiocordycipitaceae</taxon>
        <taxon>Ophiocordyceps</taxon>
    </lineage>
</organism>
<evidence type="ECO:0000256" key="3">
    <source>
        <dbReference type="SAM" id="MobiDB-lite"/>
    </source>
</evidence>
<reference evidence="5 6" key="1">
    <citation type="journal article" date="2020" name="Genome Biol. Evol.">
        <title>A new high-quality draft genome assembly of the Chinese cordyceps Ophiocordyceps sinensis.</title>
        <authorList>
            <person name="Shu R."/>
            <person name="Zhang J."/>
            <person name="Meng Q."/>
            <person name="Zhang H."/>
            <person name="Zhou G."/>
            <person name="Li M."/>
            <person name="Wu P."/>
            <person name="Zhao Y."/>
            <person name="Chen C."/>
            <person name="Qin Q."/>
        </authorList>
    </citation>
    <scope>NUCLEOTIDE SEQUENCE [LARGE SCALE GENOMIC DNA]</scope>
    <source>
        <strain evidence="5 6">IOZ07</strain>
    </source>
</reference>
<dbReference type="Gene3D" id="1.20.120.560">
    <property type="entry name" value="alix/aip1 in complex with the ypdl late domain"/>
    <property type="match status" value="1"/>
</dbReference>
<proteinExistence type="inferred from homology"/>
<keyword evidence="2" id="KW-0175">Coiled coil</keyword>
<dbReference type="PANTHER" id="PTHR23030:SF39">
    <property type="entry name" value="PROGRAMMED CELL DEATH 6-INTERACTING PROTEIN"/>
    <property type="match status" value="1"/>
</dbReference>
<evidence type="ECO:0000256" key="2">
    <source>
        <dbReference type="SAM" id="Coils"/>
    </source>
</evidence>
<feature type="coiled-coil region" evidence="2">
    <location>
        <begin position="295"/>
        <end position="322"/>
    </location>
</feature>
<dbReference type="Pfam" id="PF03097">
    <property type="entry name" value="BRO1"/>
    <property type="match status" value="1"/>
</dbReference>
<evidence type="ECO:0000313" key="6">
    <source>
        <dbReference type="Proteomes" id="UP000557566"/>
    </source>
</evidence>
<evidence type="ECO:0000256" key="1">
    <source>
        <dbReference type="ARBA" id="ARBA00038154"/>
    </source>
</evidence>
<dbReference type="CDD" id="cd09241">
    <property type="entry name" value="BRO1_ScRim20-like"/>
    <property type="match status" value="1"/>
</dbReference>
<sequence>MSTTTSSILSLPFRRSAHISLSSTIRQYINTKYDQHPDMFKQDLEVVDALRRDAVNVREPHSSGVKKLQAYAGQLAWVGGKFPIDIGAEFTWYPALGYNTERPVVRNNLKYELMNILYNLAALYSQLASSSSRANPESLKVAAHHFNLAAGVLSHMRNEVLPELRMSDPPEDMDADTLEALVQLLLAQSQECSWQSGVVNGLKDLSIAKLATRVADLYNLAAEAAVRSEAISSAWIHHMTAKHHHFAAAAQFRAARDCLEKRKYGEEVARLRDAVACVTEGLKETRGGYLNKLILDDLNGLKRKAEDDLKRAEKDNDMIFLNPVPPKSELKILDRFNMAEVKVPLQVANPYDYLGDKAEFGPALFSRLVPFSVHMAISIYEERRDRMVNQNIIQELEALTEKVHVLLSSIGLPGSLQALEKPLGLPPSLVQHAEELRQGDAIGRVHKSLADIDKLRAADLAIFEAGKAALTAERDEDERLKAKYGTDRWTRPDSLADPQGAMLWSHAGEIEGYFQSSVSSDSIVRDKFAANEDLLRVMCGSDRGLMDFVPSSTQRETSDELKSAVGRLRSAYNDVLRLESKRRKKVERLRENARRDDIKPDILREAARLERSYPTTAIVPAHFEDFFEKRLDGLYEAELDNIGKEAEEQERLLAPVERANREFDAQRRKVGDRGLREREQALQRLDSAYFKYKEIVNNLEVGRKFYNDLSKIVGQGFRDVAKGWVAQRQMDARALEEELSMPPLSSLNLSRDHSAAHGTQAASTPAYEPPQPPRFAPGPMSPRQASSMQRPVQSLAETTIQSWAAGGVQQPQPMAVPPNPMGGGIWSPTAGIKFGSGPAATQGQGQGQPSKGGPRGGTWDPSTGIRFG</sequence>
<feature type="compositionally biased region" description="Polar residues" evidence="3">
    <location>
        <begin position="783"/>
        <end position="795"/>
    </location>
</feature>
<feature type="compositionally biased region" description="Low complexity" evidence="3">
    <location>
        <begin position="835"/>
        <end position="852"/>
    </location>
</feature>
<dbReference type="Gene3D" id="1.20.140.50">
    <property type="entry name" value="alix/aip1 like domains"/>
    <property type="match status" value="1"/>
</dbReference>
<dbReference type="Pfam" id="PF13949">
    <property type="entry name" value="ALIX_LYPXL_bnd"/>
    <property type="match status" value="1"/>
</dbReference>
<comment type="similarity">
    <text evidence="1">Belongs to the palA/RIM20 family.</text>
</comment>
<comment type="caution">
    <text evidence="5">The sequence shown here is derived from an EMBL/GenBank/DDBJ whole genome shotgun (WGS) entry which is preliminary data.</text>
</comment>
<dbReference type="Gene3D" id="1.25.40.280">
    <property type="entry name" value="alix/aip1 like domains"/>
    <property type="match status" value="1"/>
</dbReference>
<dbReference type="GO" id="GO:0005768">
    <property type="term" value="C:endosome"/>
    <property type="evidence" value="ECO:0007669"/>
    <property type="project" value="TreeGrafter"/>
</dbReference>
<feature type="region of interest" description="Disordered" evidence="3">
    <location>
        <begin position="822"/>
        <end position="868"/>
    </location>
</feature>
<dbReference type="InterPro" id="IPR025304">
    <property type="entry name" value="ALIX_V_dom"/>
</dbReference>
<protein>
    <recommendedName>
        <fullName evidence="4">BRO1 domain-containing protein</fullName>
    </recommendedName>
</protein>
<dbReference type="CDD" id="cd09236">
    <property type="entry name" value="V_AnPalA_UmRIM20_like"/>
    <property type="match status" value="1"/>
</dbReference>
<accession>A0A8H4PWG1</accession>